<protein>
    <submittedName>
        <fullName evidence="5">Threonine/serine exporter family protein</fullName>
    </submittedName>
</protein>
<gene>
    <name evidence="5" type="ORF">K1Y72_13265</name>
</gene>
<sequence>MPPRVRGALDALRPVAPPVPEDGPPPELVRYLRDLAVALCESGEPSTQVTAEIGELARAYGAAGFRIMVLPTGVWVRSGPTDGGPGGPMTLAPEAVDFAPVGANLRLDQVGEVRALLADSRRHLLDPGEGALRLARVKAEPSRLSPATVLTGHAVLTLGLGLIRDATTGAMAGYLLLGLLVGALRLLAGRVRNLALVLPVLASLLITVLAYRFAGALADGDPVQLLVPPLVSLLPGAALTVGAIDLAAGAMVAGSSRLIYGINVLFLLAFGILVGVQAAHATPVPDPEAASLGWWAPWLGVLLLGVGFYMHYSAPAHTLPWLLVALYTVWTVQVAGSALGGALLGAFLGAAAITPLGYALQSRRNAPATQVTFLTSFWMLVPGALGLTSLRELLDAGGARGAAGLLNALLAVIAIALGTLVGSSLRPRPRA</sequence>
<comment type="similarity">
    <text evidence="1">Belongs to the ThrE exporter (TC 2.A.79) family.</text>
</comment>
<dbReference type="PANTHER" id="PTHR31082:SF4">
    <property type="entry name" value="PHEROMONE-REGULATED MEMBRANE PROTEIN 10"/>
    <property type="match status" value="1"/>
</dbReference>
<dbReference type="Pfam" id="PF06738">
    <property type="entry name" value="ThrE"/>
    <property type="match status" value="1"/>
</dbReference>
<feature type="transmembrane region" description="Helical" evidence="3">
    <location>
        <begin position="226"/>
        <end position="246"/>
    </location>
</feature>
<feature type="transmembrane region" description="Helical" evidence="3">
    <location>
        <begin position="258"/>
        <end position="280"/>
    </location>
</feature>
<dbReference type="Proteomes" id="UP000774570">
    <property type="component" value="Unassembled WGS sequence"/>
</dbReference>
<dbReference type="RefSeq" id="WP_220166519.1">
    <property type="nucleotide sequence ID" value="NZ_JAIBOA010000007.1"/>
</dbReference>
<keyword evidence="3" id="KW-0812">Transmembrane</keyword>
<name>A0ABS7FSH4_9ACTN</name>
<dbReference type="InterPro" id="IPR010619">
    <property type="entry name" value="ThrE-like_N"/>
</dbReference>
<evidence type="ECO:0000313" key="5">
    <source>
        <dbReference type="EMBL" id="MBW8483348.1"/>
    </source>
</evidence>
<keyword evidence="6" id="KW-1185">Reference proteome</keyword>
<feature type="region of interest" description="Disordered" evidence="2">
    <location>
        <begin position="1"/>
        <end position="24"/>
    </location>
</feature>
<feature type="compositionally biased region" description="Pro residues" evidence="2">
    <location>
        <begin position="15"/>
        <end position="24"/>
    </location>
</feature>
<evidence type="ECO:0000256" key="2">
    <source>
        <dbReference type="SAM" id="MobiDB-lite"/>
    </source>
</evidence>
<keyword evidence="3" id="KW-0472">Membrane</keyword>
<proteinExistence type="inferred from homology"/>
<evidence type="ECO:0000313" key="6">
    <source>
        <dbReference type="Proteomes" id="UP000774570"/>
    </source>
</evidence>
<reference evidence="5 6" key="1">
    <citation type="submission" date="2021-07" db="EMBL/GenBank/DDBJ databases">
        <title>Actinomadura sp. PM05-2 isolated from lichen.</title>
        <authorList>
            <person name="Somphong A."/>
            <person name="Phongsopitanun W."/>
            <person name="Tanasupawat S."/>
            <person name="Peongsungnone V."/>
        </authorList>
    </citation>
    <scope>NUCLEOTIDE SEQUENCE [LARGE SCALE GENOMIC DNA]</scope>
    <source>
        <strain evidence="5 6">PM05-2</strain>
    </source>
</reference>
<dbReference type="PANTHER" id="PTHR31082">
    <property type="entry name" value="PHEROMONE-REGULATED MEMBRANE PROTEIN 10"/>
    <property type="match status" value="1"/>
</dbReference>
<dbReference type="InterPro" id="IPR051361">
    <property type="entry name" value="ThrE/Ser_Exporter"/>
</dbReference>
<feature type="transmembrane region" description="Helical" evidence="3">
    <location>
        <begin position="402"/>
        <end position="425"/>
    </location>
</feature>
<feature type="transmembrane region" description="Helical" evidence="3">
    <location>
        <begin position="169"/>
        <end position="187"/>
    </location>
</feature>
<feature type="transmembrane region" description="Helical" evidence="3">
    <location>
        <begin position="372"/>
        <end position="390"/>
    </location>
</feature>
<feature type="transmembrane region" description="Helical" evidence="3">
    <location>
        <begin position="292"/>
        <end position="312"/>
    </location>
</feature>
<dbReference type="EMBL" id="JAIBOA010000007">
    <property type="protein sequence ID" value="MBW8483348.1"/>
    <property type="molecule type" value="Genomic_DNA"/>
</dbReference>
<feature type="transmembrane region" description="Helical" evidence="3">
    <location>
        <begin position="194"/>
        <end position="214"/>
    </location>
</feature>
<accession>A0ABS7FSH4</accession>
<organism evidence="5 6">
    <name type="scientific">Actinomadura parmotrematis</name>
    <dbReference type="NCBI Taxonomy" id="2864039"/>
    <lineage>
        <taxon>Bacteria</taxon>
        <taxon>Bacillati</taxon>
        <taxon>Actinomycetota</taxon>
        <taxon>Actinomycetes</taxon>
        <taxon>Streptosporangiales</taxon>
        <taxon>Thermomonosporaceae</taxon>
        <taxon>Actinomadura</taxon>
    </lineage>
</organism>
<feature type="transmembrane region" description="Helical" evidence="3">
    <location>
        <begin position="342"/>
        <end position="360"/>
    </location>
</feature>
<comment type="caution">
    <text evidence="5">The sequence shown here is derived from an EMBL/GenBank/DDBJ whole genome shotgun (WGS) entry which is preliminary data.</text>
</comment>
<feature type="domain" description="Threonine/serine exporter-like N-terminal" evidence="4">
    <location>
        <begin position="34"/>
        <end position="277"/>
    </location>
</feature>
<evidence type="ECO:0000259" key="4">
    <source>
        <dbReference type="Pfam" id="PF06738"/>
    </source>
</evidence>
<keyword evidence="3" id="KW-1133">Transmembrane helix</keyword>
<evidence type="ECO:0000256" key="1">
    <source>
        <dbReference type="ARBA" id="ARBA00034125"/>
    </source>
</evidence>
<feature type="transmembrane region" description="Helical" evidence="3">
    <location>
        <begin position="319"/>
        <end position="336"/>
    </location>
</feature>
<evidence type="ECO:0000256" key="3">
    <source>
        <dbReference type="SAM" id="Phobius"/>
    </source>
</evidence>